<evidence type="ECO:0000313" key="4">
    <source>
        <dbReference type="Proteomes" id="UP001369736"/>
    </source>
</evidence>
<dbReference type="InterPro" id="IPR057326">
    <property type="entry name" value="KR_dom"/>
</dbReference>
<keyword evidence="4" id="KW-1185">Reference proteome</keyword>
<dbReference type="Gene3D" id="3.40.50.720">
    <property type="entry name" value="NAD(P)-binding Rossmann-like Domain"/>
    <property type="match status" value="2"/>
</dbReference>
<dbReference type="SUPFAM" id="SSF51735">
    <property type="entry name" value="NAD(P)-binding Rossmann-fold domains"/>
    <property type="match status" value="1"/>
</dbReference>
<keyword evidence="3" id="KW-0560">Oxidoreductase</keyword>
<dbReference type="InterPro" id="IPR002347">
    <property type="entry name" value="SDR_fam"/>
</dbReference>
<name>A0ABU8M111_9PSEU</name>
<dbReference type="PANTHER" id="PTHR42760">
    <property type="entry name" value="SHORT-CHAIN DEHYDROGENASES/REDUCTASES FAMILY MEMBER"/>
    <property type="match status" value="1"/>
</dbReference>
<dbReference type="InterPro" id="IPR036291">
    <property type="entry name" value="NAD(P)-bd_dom_sf"/>
</dbReference>
<accession>A0ABU8M111</accession>
<feature type="domain" description="Ketoreductase" evidence="2">
    <location>
        <begin position="219"/>
        <end position="399"/>
    </location>
</feature>
<protein>
    <submittedName>
        <fullName evidence="3">3-oxoacyl-ACP reductase</fullName>
        <ecNumber evidence="3">1.1.1.100</ecNumber>
    </submittedName>
</protein>
<dbReference type="EC" id="1.1.1.100" evidence="3"/>
<dbReference type="InterPro" id="IPR020904">
    <property type="entry name" value="Sc_DH/Rdtase_CS"/>
</dbReference>
<dbReference type="GO" id="GO:0004316">
    <property type="term" value="F:3-oxoacyl-[acyl-carrier-protein] reductase (NADPH) activity"/>
    <property type="evidence" value="ECO:0007669"/>
    <property type="project" value="UniProtKB-EC"/>
</dbReference>
<dbReference type="Proteomes" id="UP001369736">
    <property type="component" value="Unassembled WGS sequence"/>
</dbReference>
<dbReference type="Pfam" id="PF13561">
    <property type="entry name" value="adh_short_C2"/>
    <property type="match status" value="1"/>
</dbReference>
<evidence type="ECO:0000259" key="2">
    <source>
        <dbReference type="SMART" id="SM00822"/>
    </source>
</evidence>
<dbReference type="PRINTS" id="PR00080">
    <property type="entry name" value="SDRFAMILY"/>
</dbReference>
<dbReference type="PROSITE" id="PS00061">
    <property type="entry name" value="ADH_SHORT"/>
    <property type="match status" value="1"/>
</dbReference>
<sequence>MSNDWYSDFVNSGIGKSIAGSVGLPPVPRLRRYEPGQPLLSGPALLGTATANGRVAKVVRSLLTDLGVEVHEDPQAPVGGGSSSSKVAAGIVDATGLSSPADLAEIQAFLTPVMRRVGPSGRVLVIGDVPGEATAPSVRAARRSLEGLVRSAAKEARYGATVNLIHVADGAENDIESTLRFFLSSRSAFVDGQRLEVGTVPGFAGSSQGVDWDKPLAGRTAVVTGAARGIGATVAKTLRRDGATVICVDIPAAGDALARTANDVGGSALQLDITADHAPATLLDHAQRHGGLDIVVHNAGITRDKLLANQDRDRWNSVIDVNLNAQLAINDALLASEHFHRGGRIVTVSSMAGIAGNRGQTAYGASKAGVIGMVDATAPLLVEKDATINAVAPGFIETAMTAAMPVGTREAGRRLSSMTQGGLPVDVAETIAWFAQGASYAVNGQVLRVDGQNYLGA</sequence>
<comment type="similarity">
    <text evidence="1">Belongs to the short-chain dehydrogenases/reductases (SDR) family.</text>
</comment>
<comment type="caution">
    <text evidence="3">The sequence shown here is derived from an EMBL/GenBank/DDBJ whole genome shotgun (WGS) entry which is preliminary data.</text>
</comment>
<reference evidence="3 4" key="1">
    <citation type="submission" date="2024-03" db="EMBL/GenBank/DDBJ databases">
        <title>Actinomycetospora sp. OC33-EN07, a novel actinomycete isolated from wild orchid (Aerides multiflora).</title>
        <authorList>
            <person name="Suriyachadkun C."/>
        </authorList>
    </citation>
    <scope>NUCLEOTIDE SEQUENCE [LARGE SCALE GENOMIC DNA]</scope>
    <source>
        <strain evidence="3 4">OC33-EN07</strain>
    </source>
</reference>
<evidence type="ECO:0000256" key="1">
    <source>
        <dbReference type="ARBA" id="ARBA00006484"/>
    </source>
</evidence>
<dbReference type="RefSeq" id="WP_337701294.1">
    <property type="nucleotide sequence ID" value="NZ_JBBEGM010000002.1"/>
</dbReference>
<dbReference type="EMBL" id="JBBEGM010000002">
    <property type="protein sequence ID" value="MEJ2861047.1"/>
    <property type="molecule type" value="Genomic_DNA"/>
</dbReference>
<dbReference type="SMART" id="SM00822">
    <property type="entry name" value="PKS_KR"/>
    <property type="match status" value="1"/>
</dbReference>
<dbReference type="NCBIfam" id="NF006110">
    <property type="entry name" value="PRK08261.1"/>
    <property type="match status" value="1"/>
</dbReference>
<dbReference type="PANTHER" id="PTHR42760:SF78">
    <property type="entry name" value="3-OXOACYL-[ACYL-CARRIER-PROTEIN] REDUCTASE [NADH]"/>
    <property type="match status" value="1"/>
</dbReference>
<organism evidence="3 4">
    <name type="scientific">Actinomycetospora flava</name>
    <dbReference type="NCBI Taxonomy" id="3129232"/>
    <lineage>
        <taxon>Bacteria</taxon>
        <taxon>Bacillati</taxon>
        <taxon>Actinomycetota</taxon>
        <taxon>Actinomycetes</taxon>
        <taxon>Pseudonocardiales</taxon>
        <taxon>Pseudonocardiaceae</taxon>
        <taxon>Actinomycetospora</taxon>
    </lineage>
</organism>
<dbReference type="PRINTS" id="PR00081">
    <property type="entry name" value="GDHRDH"/>
</dbReference>
<gene>
    <name evidence="3" type="ORF">WCD58_07765</name>
</gene>
<proteinExistence type="inferred from homology"/>
<evidence type="ECO:0000313" key="3">
    <source>
        <dbReference type="EMBL" id="MEJ2861047.1"/>
    </source>
</evidence>